<comment type="caution">
    <text evidence="1">The sequence shown here is derived from an EMBL/GenBank/DDBJ whole genome shotgun (WGS) entry which is preliminary data.</text>
</comment>
<sequence length="182" mass="20477">LIGALQKINTSSHVGGELESTILMTFNRGANLCRWVHRPDCPELIVQFKRLFDKAFGNKQRNNSDAQTSEETAEHAYHTFQGITYSRSTTHLGGSLVLYYPTTSSSNPIAGSIQRIVTEHGYTSFYIQRQKPLPNASVFDPFARYTSFPAKVYLSDMSDDPEDKVSPKSVLCHVAHYNFSHK</sequence>
<gene>
    <name evidence="1" type="ORF">EV420DRAFT_1278587</name>
</gene>
<dbReference type="Proteomes" id="UP001175211">
    <property type="component" value="Unassembled WGS sequence"/>
</dbReference>
<protein>
    <submittedName>
        <fullName evidence="1">Uncharacterized protein</fullName>
    </submittedName>
</protein>
<reference evidence="1" key="1">
    <citation type="submission" date="2023-06" db="EMBL/GenBank/DDBJ databases">
        <authorList>
            <consortium name="Lawrence Berkeley National Laboratory"/>
            <person name="Ahrendt S."/>
            <person name="Sahu N."/>
            <person name="Indic B."/>
            <person name="Wong-Bajracharya J."/>
            <person name="Merenyi Z."/>
            <person name="Ke H.-M."/>
            <person name="Monk M."/>
            <person name="Kocsube S."/>
            <person name="Drula E."/>
            <person name="Lipzen A."/>
            <person name="Balint B."/>
            <person name="Henrissat B."/>
            <person name="Andreopoulos B."/>
            <person name="Martin F.M."/>
            <person name="Harder C.B."/>
            <person name="Rigling D."/>
            <person name="Ford K.L."/>
            <person name="Foster G.D."/>
            <person name="Pangilinan J."/>
            <person name="Papanicolaou A."/>
            <person name="Barry K."/>
            <person name="LaButti K."/>
            <person name="Viragh M."/>
            <person name="Koriabine M."/>
            <person name="Yan M."/>
            <person name="Riley R."/>
            <person name="Champramary S."/>
            <person name="Plett K.L."/>
            <person name="Tsai I.J."/>
            <person name="Slot J."/>
            <person name="Sipos G."/>
            <person name="Plett J."/>
            <person name="Nagy L.G."/>
            <person name="Grigoriev I.V."/>
        </authorList>
    </citation>
    <scope>NUCLEOTIDE SEQUENCE</scope>
    <source>
        <strain evidence="1">CCBAS 213</strain>
    </source>
</reference>
<proteinExistence type="predicted"/>
<dbReference type="AlphaFoldDB" id="A0AA39MNZ9"/>
<keyword evidence="2" id="KW-1185">Reference proteome</keyword>
<dbReference type="EMBL" id="JAUEPS010000067">
    <property type="protein sequence ID" value="KAK0441766.1"/>
    <property type="molecule type" value="Genomic_DNA"/>
</dbReference>
<evidence type="ECO:0000313" key="1">
    <source>
        <dbReference type="EMBL" id="KAK0441766.1"/>
    </source>
</evidence>
<organism evidence="1 2">
    <name type="scientific">Armillaria tabescens</name>
    <name type="common">Ringless honey mushroom</name>
    <name type="synonym">Agaricus tabescens</name>
    <dbReference type="NCBI Taxonomy" id="1929756"/>
    <lineage>
        <taxon>Eukaryota</taxon>
        <taxon>Fungi</taxon>
        <taxon>Dikarya</taxon>
        <taxon>Basidiomycota</taxon>
        <taxon>Agaricomycotina</taxon>
        <taxon>Agaricomycetes</taxon>
        <taxon>Agaricomycetidae</taxon>
        <taxon>Agaricales</taxon>
        <taxon>Marasmiineae</taxon>
        <taxon>Physalacriaceae</taxon>
        <taxon>Desarmillaria</taxon>
    </lineage>
</organism>
<dbReference type="RefSeq" id="XP_060324105.1">
    <property type="nucleotide sequence ID" value="XM_060468094.1"/>
</dbReference>
<name>A0AA39MNZ9_ARMTA</name>
<accession>A0AA39MNZ9</accession>
<evidence type="ECO:0000313" key="2">
    <source>
        <dbReference type="Proteomes" id="UP001175211"/>
    </source>
</evidence>
<feature type="non-terminal residue" evidence="1">
    <location>
        <position position="1"/>
    </location>
</feature>
<dbReference type="GeneID" id="85351642"/>